<comment type="caution">
    <text evidence="1">The sequence shown here is derived from an EMBL/GenBank/DDBJ whole genome shotgun (WGS) entry which is preliminary data.</text>
</comment>
<evidence type="ECO:0000313" key="2">
    <source>
        <dbReference type="Proteomes" id="UP000765509"/>
    </source>
</evidence>
<gene>
    <name evidence="1" type="ORF">O181_039466</name>
</gene>
<name>A0A9Q3HCJ8_9BASI</name>
<evidence type="ECO:0000313" key="1">
    <source>
        <dbReference type="EMBL" id="MBW0499751.1"/>
    </source>
</evidence>
<proteinExistence type="predicted"/>
<keyword evidence="2" id="KW-1185">Reference proteome</keyword>
<reference evidence="1" key="1">
    <citation type="submission" date="2021-03" db="EMBL/GenBank/DDBJ databases">
        <title>Draft genome sequence of rust myrtle Austropuccinia psidii MF-1, a brazilian biotype.</title>
        <authorList>
            <person name="Quecine M.C."/>
            <person name="Pachon D.M.R."/>
            <person name="Bonatelli M.L."/>
            <person name="Correr F.H."/>
            <person name="Franceschini L.M."/>
            <person name="Leite T.F."/>
            <person name="Margarido G.R.A."/>
            <person name="Almeida C.A."/>
            <person name="Ferrarezi J.A."/>
            <person name="Labate C.A."/>
        </authorList>
    </citation>
    <scope>NUCLEOTIDE SEQUENCE</scope>
    <source>
        <strain evidence="1">MF-1</strain>
    </source>
</reference>
<dbReference type="OrthoDB" id="2505547at2759"/>
<sequence>MQKPYRAANCFAPLKSDGSNFAEWLTCLNRVLCVALNNEMLINNPLSSSDNWLPEANRDICHFIDVSITHEFALCIGITPLPLTAKDFFDTIKAPCCPGNRFKKLQIVHKMLGMLVENGSGAPQLNNVLVLSSCCTFAMFKKLGIEADELKGLLAQAVCHTPTPLDQLVTAAILAKGEEKPSSTFVGQVILNASTKTNGNTHQLSPFVYHMADPPTTPTHSQRPHAPGPSYPWRQMTPDHLVDKFGAACFHCG</sequence>
<dbReference type="AlphaFoldDB" id="A0A9Q3HCJ8"/>
<accession>A0A9Q3HCJ8</accession>
<organism evidence="1 2">
    <name type="scientific">Austropuccinia psidii MF-1</name>
    <dbReference type="NCBI Taxonomy" id="1389203"/>
    <lineage>
        <taxon>Eukaryota</taxon>
        <taxon>Fungi</taxon>
        <taxon>Dikarya</taxon>
        <taxon>Basidiomycota</taxon>
        <taxon>Pucciniomycotina</taxon>
        <taxon>Pucciniomycetes</taxon>
        <taxon>Pucciniales</taxon>
        <taxon>Sphaerophragmiaceae</taxon>
        <taxon>Austropuccinia</taxon>
    </lineage>
</organism>
<dbReference type="EMBL" id="AVOT02015432">
    <property type="protein sequence ID" value="MBW0499751.1"/>
    <property type="molecule type" value="Genomic_DNA"/>
</dbReference>
<dbReference type="Proteomes" id="UP000765509">
    <property type="component" value="Unassembled WGS sequence"/>
</dbReference>
<protein>
    <submittedName>
        <fullName evidence="1">Uncharacterized protein</fullName>
    </submittedName>
</protein>